<evidence type="ECO:0000313" key="3">
    <source>
        <dbReference type="Proteomes" id="UP000760668"/>
    </source>
</evidence>
<reference evidence="2" key="2">
    <citation type="submission" date="2021-09" db="EMBL/GenBank/DDBJ databases">
        <authorList>
            <person name="Gilroy R."/>
        </authorList>
    </citation>
    <scope>NUCLEOTIDE SEQUENCE</scope>
    <source>
        <strain evidence="2">CHK179-5677</strain>
    </source>
</reference>
<dbReference type="Proteomes" id="UP000760668">
    <property type="component" value="Unassembled WGS sequence"/>
</dbReference>
<protein>
    <recommendedName>
        <fullName evidence="4">Transmembrane protein</fullName>
    </recommendedName>
</protein>
<keyword evidence="1" id="KW-0472">Membrane</keyword>
<dbReference type="AlphaFoldDB" id="A0A921MKY6"/>
<evidence type="ECO:0000256" key="1">
    <source>
        <dbReference type="SAM" id="Phobius"/>
    </source>
</evidence>
<evidence type="ECO:0008006" key="4">
    <source>
        <dbReference type="Google" id="ProtNLM"/>
    </source>
</evidence>
<comment type="caution">
    <text evidence="2">The sequence shown here is derived from an EMBL/GenBank/DDBJ whole genome shotgun (WGS) entry which is preliminary data.</text>
</comment>
<gene>
    <name evidence="2" type="ORF">K8V01_05745</name>
</gene>
<evidence type="ECO:0000313" key="2">
    <source>
        <dbReference type="EMBL" id="HJG86508.1"/>
    </source>
</evidence>
<sequence>MNFLGENLRVTLGILLEVWWPTLVGLAALALLVVATNDRPPKAVRILCGAAGGAILLAGLVIVFRALLG</sequence>
<dbReference type="EMBL" id="DYUC01000053">
    <property type="protein sequence ID" value="HJG86508.1"/>
    <property type="molecule type" value="Genomic_DNA"/>
</dbReference>
<feature type="transmembrane region" description="Helical" evidence="1">
    <location>
        <begin position="46"/>
        <end position="68"/>
    </location>
</feature>
<keyword evidence="1" id="KW-0812">Transmembrane</keyword>
<feature type="transmembrane region" description="Helical" evidence="1">
    <location>
        <begin position="12"/>
        <end position="34"/>
    </location>
</feature>
<proteinExistence type="predicted"/>
<organism evidence="2 3">
    <name type="scientific">Pseudoflavonifractor capillosus</name>
    <dbReference type="NCBI Taxonomy" id="106588"/>
    <lineage>
        <taxon>Bacteria</taxon>
        <taxon>Bacillati</taxon>
        <taxon>Bacillota</taxon>
        <taxon>Clostridia</taxon>
        <taxon>Eubacteriales</taxon>
        <taxon>Oscillospiraceae</taxon>
        <taxon>Pseudoflavonifractor</taxon>
    </lineage>
</organism>
<accession>A0A921MKY6</accession>
<reference evidence="2" key="1">
    <citation type="journal article" date="2021" name="PeerJ">
        <title>Extensive microbial diversity within the chicken gut microbiome revealed by metagenomics and culture.</title>
        <authorList>
            <person name="Gilroy R."/>
            <person name="Ravi A."/>
            <person name="Getino M."/>
            <person name="Pursley I."/>
            <person name="Horton D.L."/>
            <person name="Alikhan N.F."/>
            <person name="Baker D."/>
            <person name="Gharbi K."/>
            <person name="Hall N."/>
            <person name="Watson M."/>
            <person name="Adriaenssens E.M."/>
            <person name="Foster-Nyarko E."/>
            <person name="Jarju S."/>
            <person name="Secka A."/>
            <person name="Antonio M."/>
            <person name="Oren A."/>
            <person name="Chaudhuri R.R."/>
            <person name="La Ragione R."/>
            <person name="Hildebrand F."/>
            <person name="Pallen M.J."/>
        </authorList>
    </citation>
    <scope>NUCLEOTIDE SEQUENCE</scope>
    <source>
        <strain evidence="2">CHK179-5677</strain>
    </source>
</reference>
<keyword evidence="1" id="KW-1133">Transmembrane helix</keyword>
<name>A0A921MKY6_9FIRM</name>
<dbReference type="RefSeq" id="WP_295369679.1">
    <property type="nucleotide sequence ID" value="NZ_DYUC01000053.1"/>
</dbReference>